<comment type="caution">
    <text evidence="7">The sequence shown here is derived from an EMBL/GenBank/DDBJ whole genome shotgun (WGS) entry which is preliminary data.</text>
</comment>
<dbReference type="InterPro" id="IPR006464">
    <property type="entry name" value="AcTrfase_RimI/Ard1"/>
</dbReference>
<evidence type="ECO:0000256" key="5">
    <source>
        <dbReference type="RuleBase" id="RU363094"/>
    </source>
</evidence>
<dbReference type="AlphaFoldDB" id="A0A0M0KEB6"/>
<reference evidence="7" key="1">
    <citation type="submission" date="2015-08" db="EMBL/GenBank/DDBJ databases">
        <title>Complete DNA Sequence of Pseudomonas syringae pv. actinidiae, the Causal Agent of Kiwifruit Canker Disease.</title>
        <authorList>
            <person name="Rikkerink E.H.A."/>
            <person name="Fineran P.C."/>
        </authorList>
    </citation>
    <scope>NUCLEOTIDE SEQUENCE</scope>
    <source>
        <strain evidence="7">DSM 13666</strain>
    </source>
</reference>
<keyword evidence="2 5" id="KW-0963">Cytoplasm</keyword>
<feature type="domain" description="N-acetyltransferase" evidence="6">
    <location>
        <begin position="9"/>
        <end position="154"/>
    </location>
</feature>
<sequence length="154" mass="18084">MKTMVEKKERIRFMTVDDVDAVVRVEEQTFTVPWSREAFINEVTNNQFARYVVYEVGEQIVGYCGVWVVYDESHITNIAIHPDYRGEKRGEALLRYILEFARLLGAKKLSLEVRISNEIAQRLYRKFGFQAGGIRKNYYTDNQEDALVMWVMLS</sequence>
<dbReference type="GO" id="GO:0005737">
    <property type="term" value="C:cytoplasm"/>
    <property type="evidence" value="ECO:0007669"/>
    <property type="project" value="UniProtKB-SubCell"/>
</dbReference>
<dbReference type="InterPro" id="IPR050680">
    <property type="entry name" value="YpeA/RimI_acetyltransf"/>
</dbReference>
<gene>
    <name evidence="7" type="ORF">AMD02_17150</name>
</gene>
<dbReference type="Pfam" id="PF00583">
    <property type="entry name" value="Acetyltransf_1"/>
    <property type="match status" value="1"/>
</dbReference>
<dbReference type="PROSITE" id="PS51186">
    <property type="entry name" value="GNAT"/>
    <property type="match status" value="1"/>
</dbReference>
<dbReference type="PANTHER" id="PTHR43420:SF44">
    <property type="entry name" value="ACETYLTRANSFERASE YPEA"/>
    <property type="match status" value="1"/>
</dbReference>
<name>A0A0M0KEB6_ALKHA</name>
<dbReference type="PATRIC" id="fig|136160.3.peg.4383"/>
<comment type="similarity">
    <text evidence="1 5">Belongs to the acetyltransferase family. RimI subfamily.</text>
</comment>
<protein>
    <recommendedName>
        <fullName evidence="5">[Ribosomal protein bS18]-alanine N-acetyltransferase</fullName>
        <ecNumber evidence="5">2.3.1.266</ecNumber>
    </recommendedName>
</protein>
<dbReference type="PANTHER" id="PTHR43420">
    <property type="entry name" value="ACETYLTRANSFERASE"/>
    <property type="match status" value="1"/>
</dbReference>
<evidence type="ECO:0000256" key="4">
    <source>
        <dbReference type="ARBA" id="ARBA00023315"/>
    </source>
</evidence>
<dbReference type="SUPFAM" id="SSF55729">
    <property type="entry name" value="Acyl-CoA N-acyltransferases (Nat)"/>
    <property type="match status" value="1"/>
</dbReference>
<dbReference type="InterPro" id="IPR000182">
    <property type="entry name" value="GNAT_dom"/>
</dbReference>
<evidence type="ECO:0000313" key="7">
    <source>
        <dbReference type="EMBL" id="KOO36763.1"/>
    </source>
</evidence>
<keyword evidence="3 7" id="KW-0808">Transferase</keyword>
<dbReference type="EC" id="2.3.1.266" evidence="5"/>
<dbReference type="GO" id="GO:0008999">
    <property type="term" value="F:protein-N-terminal-alanine acetyltransferase activity"/>
    <property type="evidence" value="ECO:0007669"/>
    <property type="project" value="UniProtKB-EC"/>
</dbReference>
<comment type="subcellular location">
    <subcellularLocation>
        <location evidence="5">Cytoplasm</location>
    </subcellularLocation>
</comment>
<evidence type="ECO:0000256" key="1">
    <source>
        <dbReference type="ARBA" id="ARBA00005395"/>
    </source>
</evidence>
<dbReference type="Gene3D" id="3.40.630.30">
    <property type="match status" value="1"/>
</dbReference>
<comment type="function">
    <text evidence="5">Acetylates the N-terminal alanine of ribosomal protein bS18.</text>
</comment>
<dbReference type="NCBIfam" id="TIGR01575">
    <property type="entry name" value="rimI"/>
    <property type="match status" value="1"/>
</dbReference>
<comment type="catalytic activity">
    <reaction evidence="5">
        <text>N-terminal L-alanyl-[ribosomal protein bS18] + acetyl-CoA = N-terminal N(alpha)-acetyl-L-alanyl-[ribosomal protein bS18] + CoA + H(+)</text>
        <dbReference type="Rhea" id="RHEA:43756"/>
        <dbReference type="Rhea" id="RHEA-COMP:10676"/>
        <dbReference type="Rhea" id="RHEA-COMP:10677"/>
        <dbReference type="ChEBI" id="CHEBI:15378"/>
        <dbReference type="ChEBI" id="CHEBI:57287"/>
        <dbReference type="ChEBI" id="CHEBI:57288"/>
        <dbReference type="ChEBI" id="CHEBI:64718"/>
        <dbReference type="ChEBI" id="CHEBI:83683"/>
        <dbReference type="EC" id="2.3.1.266"/>
    </reaction>
</comment>
<evidence type="ECO:0000259" key="6">
    <source>
        <dbReference type="PROSITE" id="PS51186"/>
    </source>
</evidence>
<dbReference type="InterPro" id="IPR016181">
    <property type="entry name" value="Acyl_CoA_acyltransferase"/>
</dbReference>
<evidence type="ECO:0000256" key="2">
    <source>
        <dbReference type="ARBA" id="ARBA00022490"/>
    </source>
</evidence>
<evidence type="ECO:0000256" key="3">
    <source>
        <dbReference type="ARBA" id="ARBA00022679"/>
    </source>
</evidence>
<keyword evidence="4" id="KW-0012">Acyltransferase</keyword>
<organism evidence="7">
    <name type="scientific">Halalkalibacterium halodurans</name>
    <name type="common">Bacillus halodurans</name>
    <dbReference type="NCBI Taxonomy" id="86665"/>
    <lineage>
        <taxon>Bacteria</taxon>
        <taxon>Bacillati</taxon>
        <taxon>Bacillota</taxon>
        <taxon>Bacilli</taxon>
        <taxon>Bacillales</taxon>
        <taxon>Bacillaceae</taxon>
        <taxon>Halalkalibacterium (ex Joshi et al. 2022)</taxon>
    </lineage>
</organism>
<dbReference type="CDD" id="cd04301">
    <property type="entry name" value="NAT_SF"/>
    <property type="match status" value="1"/>
</dbReference>
<proteinExistence type="inferred from homology"/>
<dbReference type="EMBL" id="LILD01000004">
    <property type="protein sequence ID" value="KOO36763.1"/>
    <property type="molecule type" value="Genomic_DNA"/>
</dbReference>
<accession>A0A0M0KEB6</accession>